<dbReference type="PANTHER" id="PTHR37842">
    <property type="match status" value="1"/>
</dbReference>
<dbReference type="Pfam" id="PF17829">
    <property type="entry name" value="GH115_C"/>
    <property type="match status" value="1"/>
</dbReference>
<dbReference type="AlphaFoldDB" id="A0A4V5NWR9"/>
<dbReference type="GO" id="GO:0005975">
    <property type="term" value="P:carbohydrate metabolic process"/>
    <property type="evidence" value="ECO:0007669"/>
    <property type="project" value="UniProtKB-ARBA"/>
</dbReference>
<feature type="domain" description="Gylcosyl hydrolase 115 C-terminal" evidence="2">
    <location>
        <begin position="783"/>
        <end position="952"/>
    </location>
</feature>
<sequence length="958" mass="109134">MIMIKYLYQKILVLFIIGLLICINTYAADNKEMVSIKAKKGSFPLVKNGVKTVFYIDKQNQKGVDKAIHDLINDIKLVSNINAESVTEIGNNKQLIIVGTIGESKLIDDLIASKKLDISAIKNTWENHLITVVKNPFPNVKNALIIAGSDKRGTIYGVYSLSEKIGVSPWYYWADVPVKKKSEIFINAGIYSDGSPKVKYRGIFLNDEAPALSGWSKEKFGGFNSKFYDKVFELILRLKGNYLWPAMWGSAFYDDDPKNAILANEYGVVIGTSHHEPLMRAHDEWRRYGNGGAWNYNTNPDGLKKFWTDGIQRMGNNESIISVGMRGDGDEPMSRESNTALLEKIVNDQREIIATVTGKKANETPQLWALYKEVQDYYDKGMRVPDDVTLLLCDDNWGNIRKLPTLDSPERSGGFGVYYHFDYVGGPRNYKWINTNPLPRIWEQMNLAYEYKANQIWIVNVGDLKPMEYPISFFLDFAWNPEKWKANQLDDYAKDWATKQFGAAYAKEIASLMSNYSKYNSRRKPELLDQRTYSLHKNREFELVVKDYNNLLESAKVLAQKLSSEYQDAYYQLVLHPIEASSNLNNLYYAVAKNHLYTEQNRISANAEAEKAKQFYKRDQEITEYYNKTLANGKWNHMMDQTHISYTSWQQPEANKIPELKTVNPKNEATLALAIEGSKSVWPQSKERAVLPEFIKQNESKHYIDLFNQGTGTVNFEIKENESWVKLSQKSGTFNDETRVWLNIDWAKVPEGSLLTPIKIVGTNNFEATIYLKVVNLKKDIKGFIPQDEVIAIDAANFTSNNSAANVKWEVLPDHGRTSSAITPFPVTAATQTPGNKDCPMVSYDVNVFTTGKVKLATYLSPSLDFQNTGGLKFAVSIDDEKPQIININNDKRQFAVDKTLADNINIQYSYHDILTPGKHTIKIWMVDAGVVIQRLVLSPEKYREETYLGPKQSTFVK</sequence>
<dbReference type="InterPro" id="IPR029018">
    <property type="entry name" value="Hex-like_dom2"/>
</dbReference>
<dbReference type="InterPro" id="IPR031924">
    <property type="entry name" value="GH115"/>
</dbReference>
<evidence type="ECO:0000313" key="3">
    <source>
        <dbReference type="EMBL" id="TKB95720.1"/>
    </source>
</evidence>
<evidence type="ECO:0000313" key="4">
    <source>
        <dbReference type="Proteomes" id="UP000308181"/>
    </source>
</evidence>
<evidence type="ECO:0000256" key="1">
    <source>
        <dbReference type="ARBA" id="ARBA00022801"/>
    </source>
</evidence>
<keyword evidence="1 3" id="KW-0378">Hydrolase</keyword>
<name>A0A4V5NWR9_9SPHI</name>
<dbReference type="SUPFAM" id="SSF55545">
    <property type="entry name" value="beta-N-acetylhexosaminidase-like domain"/>
    <property type="match status" value="1"/>
</dbReference>
<dbReference type="Pfam" id="PF15979">
    <property type="entry name" value="Glyco_hydro_115"/>
    <property type="match status" value="1"/>
</dbReference>
<dbReference type="PANTHER" id="PTHR37842:SF2">
    <property type="entry name" value="GYLCOSYL HYDROLASE 115 C-TERMINAL DOMAIN-CONTAINING PROTEIN"/>
    <property type="match status" value="1"/>
</dbReference>
<comment type="caution">
    <text evidence="3">The sequence shown here is derived from an EMBL/GenBank/DDBJ whole genome shotgun (WGS) entry which is preliminary data.</text>
</comment>
<reference evidence="3 4" key="1">
    <citation type="submission" date="2019-04" db="EMBL/GenBank/DDBJ databases">
        <title>Pedobacter sp. AR-3-17 sp. nov., isolated from Arctic soil.</title>
        <authorList>
            <person name="Dahal R.H."/>
            <person name="Kim D.-U."/>
        </authorList>
    </citation>
    <scope>NUCLEOTIDE SEQUENCE [LARGE SCALE GENOMIC DNA]</scope>
    <source>
        <strain evidence="3 4">AR-3-17</strain>
    </source>
</reference>
<dbReference type="InterPro" id="IPR041437">
    <property type="entry name" value="GH115_C"/>
</dbReference>
<dbReference type="Gene3D" id="1.20.58.2150">
    <property type="match status" value="1"/>
</dbReference>
<proteinExistence type="predicted"/>
<dbReference type="Proteomes" id="UP000308181">
    <property type="component" value="Unassembled WGS sequence"/>
</dbReference>
<dbReference type="GO" id="GO:0016787">
    <property type="term" value="F:hydrolase activity"/>
    <property type="evidence" value="ECO:0007669"/>
    <property type="project" value="UniProtKB-KW"/>
</dbReference>
<dbReference type="EMBL" id="SWBP01000007">
    <property type="protein sequence ID" value="TKB95720.1"/>
    <property type="molecule type" value="Genomic_DNA"/>
</dbReference>
<dbReference type="Gene3D" id="3.30.379.10">
    <property type="entry name" value="Chitobiase/beta-hexosaminidase domain 2-like"/>
    <property type="match status" value="1"/>
</dbReference>
<evidence type="ECO:0000259" key="2">
    <source>
        <dbReference type="Pfam" id="PF17829"/>
    </source>
</evidence>
<gene>
    <name evidence="3" type="ORF">FA046_15620</name>
</gene>
<keyword evidence="4" id="KW-1185">Reference proteome</keyword>
<dbReference type="InterPro" id="IPR042301">
    <property type="entry name" value="GH115_sf"/>
</dbReference>
<protein>
    <submittedName>
        <fullName evidence="3">Glycosyl hydrolase</fullName>
    </submittedName>
</protein>
<organism evidence="3 4">
    <name type="scientific">Pedobacter cryophilus</name>
    <dbReference type="NCBI Taxonomy" id="2571271"/>
    <lineage>
        <taxon>Bacteria</taxon>
        <taxon>Pseudomonadati</taxon>
        <taxon>Bacteroidota</taxon>
        <taxon>Sphingobacteriia</taxon>
        <taxon>Sphingobacteriales</taxon>
        <taxon>Sphingobacteriaceae</taxon>
        <taxon>Pedobacter</taxon>
    </lineage>
</organism>
<dbReference type="OrthoDB" id="8727830at2"/>
<dbReference type="Gene3D" id="3.20.20.520">
    <property type="entry name" value="Glycosyl hydrolase family 115"/>
    <property type="match status" value="1"/>
</dbReference>
<dbReference type="Gene3D" id="2.60.120.1620">
    <property type="match status" value="1"/>
</dbReference>
<accession>A0A4V5NWR9</accession>